<dbReference type="EMBL" id="BSQG01000010">
    <property type="protein sequence ID" value="GLU49946.1"/>
    <property type="molecule type" value="Genomic_DNA"/>
</dbReference>
<proteinExistence type="predicted"/>
<dbReference type="RefSeq" id="WP_285761486.1">
    <property type="nucleotide sequence ID" value="NZ_BSQG01000010.1"/>
</dbReference>
<name>A0A9W6PA66_9ACTN</name>
<dbReference type="Proteomes" id="UP001165092">
    <property type="component" value="Unassembled WGS sequence"/>
</dbReference>
<sequence length="126" mass="13509">MIPTADVVGRTGGDGAMPLLTLDAFFAGDDDEEYIAPNRWGHGRPPSAVPAERFRAIERCADVAWVRVQPHPETLARGELAGEAVAVCTARTGGVEPDGVVRGLVDDYRDVPRVPDGATVWSVVWD</sequence>
<evidence type="ECO:0000313" key="2">
    <source>
        <dbReference type="Proteomes" id="UP001165092"/>
    </source>
</evidence>
<comment type="caution">
    <text evidence="1">The sequence shown here is derived from an EMBL/GenBank/DDBJ whole genome shotgun (WGS) entry which is preliminary data.</text>
</comment>
<gene>
    <name evidence="1" type="ORF">Nans01_42970</name>
</gene>
<protein>
    <submittedName>
        <fullName evidence="1">Uncharacterized protein</fullName>
    </submittedName>
</protein>
<dbReference type="AlphaFoldDB" id="A0A9W6PA66"/>
<evidence type="ECO:0000313" key="1">
    <source>
        <dbReference type="EMBL" id="GLU49946.1"/>
    </source>
</evidence>
<accession>A0A9W6PA66</accession>
<organism evidence="1 2">
    <name type="scientific">Nocardiopsis ansamitocini</name>
    <dbReference type="NCBI Taxonomy" id="1670832"/>
    <lineage>
        <taxon>Bacteria</taxon>
        <taxon>Bacillati</taxon>
        <taxon>Actinomycetota</taxon>
        <taxon>Actinomycetes</taxon>
        <taxon>Streptosporangiales</taxon>
        <taxon>Nocardiopsidaceae</taxon>
        <taxon>Nocardiopsis</taxon>
    </lineage>
</organism>
<keyword evidence="2" id="KW-1185">Reference proteome</keyword>
<reference evidence="1" key="1">
    <citation type="submission" date="2023-02" db="EMBL/GenBank/DDBJ databases">
        <title>Nocardiopsis ansamitocini NBRC 112285.</title>
        <authorList>
            <person name="Ichikawa N."/>
            <person name="Sato H."/>
            <person name="Tonouchi N."/>
        </authorList>
    </citation>
    <scope>NUCLEOTIDE SEQUENCE</scope>
    <source>
        <strain evidence="1">NBRC 112285</strain>
    </source>
</reference>